<protein>
    <submittedName>
        <fullName evidence="1">Uncharacterized protein</fullName>
    </submittedName>
</protein>
<keyword evidence="2" id="KW-1185">Reference proteome</keyword>
<dbReference type="Proteomes" id="UP000505355">
    <property type="component" value="Chromosome"/>
</dbReference>
<sequence length="165" mass="19986">MTKETLQQDLQDATIALIKLAEELTWNKISRNIGYIITVVDNRKNSIELYEDVYLSNGKKKPQTLSALIPELEELYLQMYDVFVYRVLRDETIIEIKYFFREFSQNENHQQIVAKEPPTLHCKILVPYYMYKRQGKFDINWQHNTIEYKWFRFLTKLKYKLTGRF</sequence>
<evidence type="ECO:0000313" key="2">
    <source>
        <dbReference type="Proteomes" id="UP000505355"/>
    </source>
</evidence>
<evidence type="ECO:0000313" key="1">
    <source>
        <dbReference type="EMBL" id="QKJ30327.1"/>
    </source>
</evidence>
<reference evidence="1 2" key="1">
    <citation type="submission" date="2020-05" db="EMBL/GenBank/DDBJ databases">
        <title>Mucilaginibacter mali sp. nov.</title>
        <authorList>
            <person name="Kim H.S."/>
            <person name="Lee K.C."/>
            <person name="Suh M.K."/>
            <person name="Kim J.-S."/>
            <person name="Han K.-I."/>
            <person name="Eom M.K."/>
            <person name="Shin Y.K."/>
            <person name="Lee J.-S."/>
        </authorList>
    </citation>
    <scope>NUCLEOTIDE SEQUENCE [LARGE SCALE GENOMIC DNA]</scope>
    <source>
        <strain evidence="1 2">G2-14</strain>
    </source>
</reference>
<dbReference type="RefSeq" id="WP_173415008.1">
    <property type="nucleotide sequence ID" value="NZ_CP054139.1"/>
</dbReference>
<organism evidence="1 2">
    <name type="scientific">Mucilaginibacter mali</name>
    <dbReference type="NCBI Taxonomy" id="2740462"/>
    <lineage>
        <taxon>Bacteria</taxon>
        <taxon>Pseudomonadati</taxon>
        <taxon>Bacteroidota</taxon>
        <taxon>Sphingobacteriia</taxon>
        <taxon>Sphingobacteriales</taxon>
        <taxon>Sphingobacteriaceae</taxon>
        <taxon>Mucilaginibacter</taxon>
    </lineage>
</organism>
<gene>
    <name evidence="1" type="ORF">HQ865_11350</name>
</gene>
<dbReference type="EMBL" id="CP054139">
    <property type="protein sequence ID" value="QKJ30327.1"/>
    <property type="molecule type" value="Genomic_DNA"/>
</dbReference>
<dbReference type="AlphaFoldDB" id="A0A7D4Q3J2"/>
<accession>A0A7D4Q3J2</accession>
<proteinExistence type="predicted"/>
<name>A0A7D4Q3J2_9SPHI</name>
<dbReference type="KEGG" id="mmab:HQ865_11350"/>